<dbReference type="EMBL" id="NFHS01000002">
    <property type="protein sequence ID" value="OUN56081.1"/>
    <property type="molecule type" value="Genomic_DNA"/>
</dbReference>
<proteinExistence type="predicted"/>
<accession>A0A1Y3V4N7</accession>
<gene>
    <name evidence="1" type="ORF">B5G17_03870</name>
</gene>
<sequence length="265" mass="30578">MRKHEAFILTPISKILKEAAIASSSMEMGIASYPLCDYIMQSLFLKMTGMQEQKMKCISWELATDDYELRYLRYKRDPLGECSSYSDKKKVLFDLIHQLECQSEGSSNLTDAEKDAVIDETKNELEEFYNQPQIKGWSQKPYHDFKVLFSSCNKNCLLFINGNGKVADLFGHCDNCGQKNRASSMSICRLGTLIEAYESLFKHRNRCAHNTSSFQQDLPALDTMDVPAYLFENYYLRFALLILIDKIFIRLFQKYLDKCGSAFIP</sequence>
<name>A0A1Y3V4N7_BACUN</name>
<evidence type="ECO:0000313" key="2">
    <source>
        <dbReference type="Proteomes" id="UP000196329"/>
    </source>
</evidence>
<dbReference type="RefSeq" id="WP_005790024.1">
    <property type="nucleotide sequence ID" value="NZ_NFHS01000002.1"/>
</dbReference>
<comment type="caution">
    <text evidence="1">The sequence shown here is derived from an EMBL/GenBank/DDBJ whole genome shotgun (WGS) entry which is preliminary data.</text>
</comment>
<protein>
    <submittedName>
        <fullName evidence="1">Uncharacterized protein</fullName>
    </submittedName>
</protein>
<evidence type="ECO:0000313" key="1">
    <source>
        <dbReference type="EMBL" id="OUN56081.1"/>
    </source>
</evidence>
<dbReference type="AlphaFoldDB" id="A0A1Y3V4N7"/>
<reference evidence="2" key="1">
    <citation type="submission" date="2017-04" db="EMBL/GenBank/DDBJ databases">
        <title>Function of individual gut microbiota members based on whole genome sequencing of pure cultures obtained from chicken caecum.</title>
        <authorList>
            <person name="Medvecky M."/>
            <person name="Cejkova D."/>
            <person name="Polansky O."/>
            <person name="Karasova D."/>
            <person name="Kubasova T."/>
            <person name="Cizek A."/>
            <person name="Rychlik I."/>
        </authorList>
    </citation>
    <scope>NUCLEOTIDE SEQUENCE [LARGE SCALE GENOMIC DNA]</scope>
    <source>
        <strain evidence="2">An67</strain>
    </source>
</reference>
<dbReference type="Proteomes" id="UP000196329">
    <property type="component" value="Unassembled WGS sequence"/>
</dbReference>
<dbReference type="GeneID" id="29794790"/>
<organism evidence="1 2">
    <name type="scientific">Bacteroides uniformis</name>
    <dbReference type="NCBI Taxonomy" id="820"/>
    <lineage>
        <taxon>Bacteria</taxon>
        <taxon>Pseudomonadati</taxon>
        <taxon>Bacteroidota</taxon>
        <taxon>Bacteroidia</taxon>
        <taxon>Bacteroidales</taxon>
        <taxon>Bacteroidaceae</taxon>
        <taxon>Bacteroides</taxon>
    </lineage>
</organism>